<reference evidence="2 3" key="1">
    <citation type="submission" date="2024-12" db="EMBL/GenBank/DDBJ databases">
        <authorList>
            <person name="Hu S."/>
        </authorList>
    </citation>
    <scope>NUCLEOTIDE SEQUENCE [LARGE SCALE GENOMIC DNA]</scope>
    <source>
        <strain evidence="2 3">THG-T11</strain>
    </source>
</reference>
<organism evidence="2 3">
    <name type="scientific">Pedobacter ureilyticus</name>
    <dbReference type="NCBI Taxonomy" id="1393051"/>
    <lineage>
        <taxon>Bacteria</taxon>
        <taxon>Pseudomonadati</taxon>
        <taxon>Bacteroidota</taxon>
        <taxon>Sphingobacteriia</taxon>
        <taxon>Sphingobacteriales</taxon>
        <taxon>Sphingobacteriaceae</taxon>
        <taxon>Pedobacter</taxon>
    </lineage>
</organism>
<feature type="signal peptide" evidence="1">
    <location>
        <begin position="1"/>
        <end position="27"/>
    </location>
</feature>
<sequence>MKRSWRNKIYLSTLSAILTLVSFGGFAQQDAQYSQYIFNAVYINPAYAGYRERLNLNATYRNQWTGIEGGPKSFSLAVDALMPNERVGLSLTLSADQIGAQKNLSAFANYAYRFPVNEDGTSKLAFGLGAGFQQMGILGDMLAPGDLGDNFIPTGTVKELVPDVRAGVFFSTPKIYVGASVNNLIGKYILDKRNLDFNFPTPEPHFYLTGGTLIPIVEYEIDFKPFFLIKDDAAGPTVLDLNAFFLFKQKIWIGAGYRTGIKLYDKPAVVGKVRNTNALIGMAEFFISDKLRLGYSYDHSVGNLAGYSGSTHEISISWNFMNDRERRINFCYF</sequence>
<comment type="caution">
    <text evidence="2">The sequence shown here is derived from an EMBL/GenBank/DDBJ whole genome shotgun (WGS) entry which is preliminary data.</text>
</comment>
<name>A0ABW9J7U4_9SPHI</name>
<dbReference type="RefSeq" id="WP_138723702.1">
    <property type="nucleotide sequence ID" value="NZ_SSHJ02000007.1"/>
</dbReference>
<protein>
    <submittedName>
        <fullName evidence="2">Type IX secretion system membrane protein PorP/SprF</fullName>
    </submittedName>
</protein>
<evidence type="ECO:0000313" key="2">
    <source>
        <dbReference type="EMBL" id="MFN0256608.1"/>
    </source>
</evidence>
<dbReference type="InterPro" id="IPR019861">
    <property type="entry name" value="PorP/SprF_Bacteroidetes"/>
</dbReference>
<feature type="chain" id="PRO_5046521042" evidence="1">
    <location>
        <begin position="28"/>
        <end position="333"/>
    </location>
</feature>
<proteinExistence type="predicted"/>
<dbReference type="Pfam" id="PF11751">
    <property type="entry name" value="PorP_SprF"/>
    <property type="match status" value="1"/>
</dbReference>
<keyword evidence="1" id="KW-0732">Signal</keyword>
<dbReference type="EMBL" id="SSHJ02000007">
    <property type="protein sequence ID" value="MFN0256608.1"/>
    <property type="molecule type" value="Genomic_DNA"/>
</dbReference>
<gene>
    <name evidence="2" type="ORF">E6A44_013550</name>
</gene>
<accession>A0ABW9J7U4</accession>
<keyword evidence="3" id="KW-1185">Reference proteome</keyword>
<evidence type="ECO:0000313" key="3">
    <source>
        <dbReference type="Proteomes" id="UP001517247"/>
    </source>
</evidence>
<evidence type="ECO:0000256" key="1">
    <source>
        <dbReference type="SAM" id="SignalP"/>
    </source>
</evidence>
<dbReference type="Proteomes" id="UP001517247">
    <property type="component" value="Unassembled WGS sequence"/>
</dbReference>
<dbReference type="NCBIfam" id="TIGR03519">
    <property type="entry name" value="T9SS_PorP_fam"/>
    <property type="match status" value="1"/>
</dbReference>